<dbReference type="CDD" id="cd03017">
    <property type="entry name" value="PRX_BCP"/>
    <property type="match status" value="1"/>
</dbReference>
<evidence type="ECO:0000256" key="15">
    <source>
        <dbReference type="ARBA" id="ARBA00049091"/>
    </source>
</evidence>
<evidence type="ECO:0000313" key="17">
    <source>
        <dbReference type="EMBL" id="KAG0560452.1"/>
    </source>
</evidence>
<dbReference type="InterPro" id="IPR013766">
    <property type="entry name" value="Thioredoxin_domain"/>
</dbReference>
<dbReference type="GO" id="GO:0008379">
    <property type="term" value="F:thioredoxin peroxidase activity"/>
    <property type="evidence" value="ECO:0007669"/>
    <property type="project" value="TreeGrafter"/>
</dbReference>
<dbReference type="GO" id="GO:0045454">
    <property type="term" value="P:cell redox homeostasis"/>
    <property type="evidence" value="ECO:0007669"/>
    <property type="project" value="TreeGrafter"/>
</dbReference>
<dbReference type="InterPro" id="IPR036249">
    <property type="entry name" value="Thioredoxin-like_sf"/>
</dbReference>
<keyword evidence="18" id="KW-1185">Reference proteome</keyword>
<evidence type="ECO:0000256" key="13">
    <source>
        <dbReference type="ARBA" id="ARBA00038489"/>
    </source>
</evidence>
<evidence type="ECO:0000256" key="9">
    <source>
        <dbReference type="ARBA" id="ARBA00023078"/>
    </source>
</evidence>
<feature type="domain" description="Thioredoxin" evidence="16">
    <location>
        <begin position="76"/>
        <end position="222"/>
    </location>
</feature>
<dbReference type="Gene3D" id="3.40.30.10">
    <property type="entry name" value="Glutaredoxin"/>
    <property type="match status" value="1"/>
</dbReference>
<keyword evidence="5" id="KW-0934">Plastid</keyword>
<dbReference type="PROSITE" id="PS51352">
    <property type="entry name" value="THIOREDOXIN_2"/>
    <property type="match status" value="1"/>
</dbReference>
<evidence type="ECO:0000256" key="8">
    <source>
        <dbReference type="ARBA" id="ARBA00023002"/>
    </source>
</evidence>
<gene>
    <name evidence="17" type="ORF">KC19_10G181100</name>
</gene>
<dbReference type="Pfam" id="PF00578">
    <property type="entry name" value="AhpC-TSA"/>
    <property type="match status" value="1"/>
</dbReference>
<evidence type="ECO:0000259" key="16">
    <source>
        <dbReference type="PROSITE" id="PS51352"/>
    </source>
</evidence>
<keyword evidence="7" id="KW-0809">Transit peptide</keyword>
<keyword evidence="4" id="KW-0575">Peroxidase</keyword>
<dbReference type="GO" id="GO:0034599">
    <property type="term" value="P:cellular response to oxidative stress"/>
    <property type="evidence" value="ECO:0007669"/>
    <property type="project" value="TreeGrafter"/>
</dbReference>
<name>A0A8T0GU18_CERPU</name>
<evidence type="ECO:0000256" key="11">
    <source>
        <dbReference type="ARBA" id="ARBA00023284"/>
    </source>
</evidence>
<organism evidence="17 18">
    <name type="scientific">Ceratodon purpureus</name>
    <name type="common">Fire moss</name>
    <name type="synonym">Dicranum purpureum</name>
    <dbReference type="NCBI Taxonomy" id="3225"/>
    <lineage>
        <taxon>Eukaryota</taxon>
        <taxon>Viridiplantae</taxon>
        <taxon>Streptophyta</taxon>
        <taxon>Embryophyta</taxon>
        <taxon>Bryophyta</taxon>
        <taxon>Bryophytina</taxon>
        <taxon>Bryopsida</taxon>
        <taxon>Dicranidae</taxon>
        <taxon>Pseudoditrichales</taxon>
        <taxon>Ditrichaceae</taxon>
        <taxon>Ceratodon</taxon>
    </lineage>
</organism>
<comment type="catalytic activity">
    <reaction evidence="15">
        <text>a hydroperoxide + [thioredoxin]-dithiol = an alcohol + [thioredoxin]-disulfide + H2O</text>
        <dbReference type="Rhea" id="RHEA:62620"/>
        <dbReference type="Rhea" id="RHEA-COMP:10698"/>
        <dbReference type="Rhea" id="RHEA-COMP:10700"/>
        <dbReference type="ChEBI" id="CHEBI:15377"/>
        <dbReference type="ChEBI" id="CHEBI:29950"/>
        <dbReference type="ChEBI" id="CHEBI:30879"/>
        <dbReference type="ChEBI" id="CHEBI:35924"/>
        <dbReference type="ChEBI" id="CHEBI:50058"/>
        <dbReference type="EC" id="1.11.1.24"/>
    </reaction>
</comment>
<dbReference type="PANTHER" id="PTHR42801">
    <property type="entry name" value="THIOREDOXIN-DEPENDENT PEROXIDE REDUCTASE"/>
    <property type="match status" value="1"/>
</dbReference>
<dbReference type="EC" id="1.11.1.24" evidence="2"/>
<evidence type="ECO:0000256" key="5">
    <source>
        <dbReference type="ARBA" id="ARBA00022640"/>
    </source>
</evidence>
<evidence type="ECO:0000256" key="2">
    <source>
        <dbReference type="ARBA" id="ARBA00013017"/>
    </source>
</evidence>
<reference evidence="17" key="1">
    <citation type="submission" date="2020-06" db="EMBL/GenBank/DDBJ databases">
        <title>WGS assembly of Ceratodon purpureus strain R40.</title>
        <authorList>
            <person name="Carey S.B."/>
            <person name="Jenkins J."/>
            <person name="Shu S."/>
            <person name="Lovell J.T."/>
            <person name="Sreedasyam A."/>
            <person name="Maumus F."/>
            <person name="Tiley G.P."/>
            <person name="Fernandez-Pozo N."/>
            <person name="Barry K."/>
            <person name="Chen C."/>
            <person name="Wang M."/>
            <person name="Lipzen A."/>
            <person name="Daum C."/>
            <person name="Saski C.A."/>
            <person name="Payton A.C."/>
            <person name="Mcbreen J.C."/>
            <person name="Conrad R.E."/>
            <person name="Kollar L.M."/>
            <person name="Olsson S."/>
            <person name="Huttunen S."/>
            <person name="Landis J.B."/>
            <person name="Wickett N.J."/>
            <person name="Johnson M.G."/>
            <person name="Rensing S.A."/>
            <person name="Grimwood J."/>
            <person name="Schmutz J."/>
            <person name="Mcdaniel S.F."/>
        </authorList>
    </citation>
    <scope>NUCLEOTIDE SEQUENCE</scope>
    <source>
        <strain evidence="17">R40</strain>
    </source>
</reference>
<keyword evidence="3" id="KW-0150">Chloroplast</keyword>
<dbReference type="GO" id="GO:0009535">
    <property type="term" value="C:chloroplast thylakoid membrane"/>
    <property type="evidence" value="ECO:0007669"/>
    <property type="project" value="TreeGrafter"/>
</dbReference>
<proteinExistence type="inferred from homology"/>
<dbReference type="Proteomes" id="UP000822688">
    <property type="component" value="Chromosome 10"/>
</dbReference>
<keyword evidence="11" id="KW-0676">Redox-active center</keyword>
<evidence type="ECO:0000256" key="10">
    <source>
        <dbReference type="ARBA" id="ARBA00023157"/>
    </source>
</evidence>
<dbReference type="InterPro" id="IPR050924">
    <property type="entry name" value="Peroxiredoxin_BCP/PrxQ"/>
</dbReference>
<evidence type="ECO:0000256" key="4">
    <source>
        <dbReference type="ARBA" id="ARBA00022559"/>
    </source>
</evidence>
<accession>A0A8T0GU18</accession>
<keyword evidence="6" id="KW-0049">Antioxidant</keyword>
<evidence type="ECO:0000256" key="1">
    <source>
        <dbReference type="ARBA" id="ARBA00004456"/>
    </source>
</evidence>
<comment type="caution">
    <text evidence="17">The sequence shown here is derived from an EMBL/GenBank/DDBJ whole genome shotgun (WGS) entry which is preliminary data.</text>
</comment>
<dbReference type="SUPFAM" id="SSF52833">
    <property type="entry name" value="Thioredoxin-like"/>
    <property type="match status" value="1"/>
</dbReference>
<dbReference type="AlphaFoldDB" id="A0A8T0GU18"/>
<evidence type="ECO:0000256" key="6">
    <source>
        <dbReference type="ARBA" id="ARBA00022862"/>
    </source>
</evidence>
<evidence type="ECO:0000256" key="14">
    <source>
        <dbReference type="ARBA" id="ARBA00042163"/>
    </source>
</evidence>
<keyword evidence="8" id="KW-0560">Oxidoreductase</keyword>
<comment type="subcellular location">
    <subcellularLocation>
        <location evidence="1">Plastid</location>
        <location evidence="1">Chloroplast thylakoid lumen</location>
    </subcellularLocation>
</comment>
<evidence type="ECO:0000313" key="18">
    <source>
        <dbReference type="Proteomes" id="UP000822688"/>
    </source>
</evidence>
<evidence type="ECO:0000256" key="7">
    <source>
        <dbReference type="ARBA" id="ARBA00022946"/>
    </source>
</evidence>
<keyword evidence="9" id="KW-0793">Thylakoid</keyword>
<dbReference type="EMBL" id="CM026431">
    <property type="protein sequence ID" value="KAG0560452.1"/>
    <property type="molecule type" value="Genomic_DNA"/>
</dbReference>
<dbReference type="PANTHER" id="PTHR42801:SF4">
    <property type="entry name" value="AHPC_TSA FAMILY PROTEIN"/>
    <property type="match status" value="1"/>
</dbReference>
<dbReference type="FunFam" id="3.40.30.10:FF:000122">
    <property type="entry name" value="Peroxiredoxin Q chloroplastic"/>
    <property type="match status" value="1"/>
</dbReference>
<evidence type="ECO:0000256" key="12">
    <source>
        <dbReference type="ARBA" id="ARBA00032824"/>
    </source>
</evidence>
<protein>
    <recommendedName>
        <fullName evidence="2">thioredoxin-dependent peroxiredoxin</fullName>
        <ecNumber evidence="2">1.11.1.24</ecNumber>
    </recommendedName>
    <alternativeName>
        <fullName evidence="12">Thioredoxin peroxidase</fullName>
    </alternativeName>
    <alternativeName>
        <fullName evidence="14">Thioredoxin-dependent peroxiredoxin Q</fullName>
    </alternativeName>
</protein>
<keyword evidence="10" id="KW-1015">Disulfide bond</keyword>
<dbReference type="InterPro" id="IPR000866">
    <property type="entry name" value="AhpC/TSA"/>
</dbReference>
<sequence>MAAAAACALASTTVVASQVARSHSRSAATPVATAASFVNSQQLLLSRKPALSSRTGGASSVPGHSPRVSFVTVCKVLKGDIVPPVVLKDQDGKLVNLDKFRGRPLVLYFYPADETPGCTEQACAFRDSYEKFKRAGAEVVGVSGDTPESHRVFKARHRLPFTLLSDEGNKMRKDWGVPSDLFGALAGRQTYVIDKDGRVQLIFNNQFEPEKHIVETLNVLQG</sequence>
<evidence type="ECO:0000256" key="3">
    <source>
        <dbReference type="ARBA" id="ARBA00022528"/>
    </source>
</evidence>
<dbReference type="GO" id="GO:0009543">
    <property type="term" value="C:chloroplast thylakoid lumen"/>
    <property type="evidence" value="ECO:0007669"/>
    <property type="project" value="UniProtKB-SubCell"/>
</dbReference>
<comment type="similarity">
    <text evidence="13">Belongs to the peroxiredoxin family. BCP/PrxQ subfamily.</text>
</comment>